<evidence type="ECO:0000256" key="4">
    <source>
        <dbReference type="ARBA" id="ARBA00023040"/>
    </source>
</evidence>
<comment type="subcellular location">
    <subcellularLocation>
        <location evidence="1">Membrane</location>
        <topology evidence="1">Multi-pass membrane protein</topology>
    </subcellularLocation>
</comment>
<keyword evidence="11" id="KW-1185">Reference proteome</keyword>
<dbReference type="SUPFAM" id="SSF81321">
    <property type="entry name" value="Family A G protein-coupled receptor-like"/>
    <property type="match status" value="1"/>
</dbReference>
<comment type="similarity">
    <text evidence="8">Belongs to the G-protein coupled receptor 1 family.</text>
</comment>
<keyword evidence="5 9" id="KW-0472">Membrane</keyword>
<dbReference type="PRINTS" id="PR00237">
    <property type="entry name" value="GPCRRHODOPSN"/>
</dbReference>
<dbReference type="OrthoDB" id="10053194at2759"/>
<evidence type="ECO:0000259" key="10">
    <source>
        <dbReference type="PROSITE" id="PS50262"/>
    </source>
</evidence>
<keyword evidence="4 8" id="KW-0297">G-protein coupled receptor</keyword>
<evidence type="ECO:0000256" key="1">
    <source>
        <dbReference type="ARBA" id="ARBA00004141"/>
    </source>
</evidence>
<evidence type="ECO:0000256" key="2">
    <source>
        <dbReference type="ARBA" id="ARBA00022692"/>
    </source>
</evidence>
<feature type="transmembrane region" description="Helical" evidence="9">
    <location>
        <begin position="176"/>
        <end position="202"/>
    </location>
</feature>
<dbReference type="GeneID" id="116295609"/>
<dbReference type="GO" id="GO:0005886">
    <property type="term" value="C:plasma membrane"/>
    <property type="evidence" value="ECO:0007669"/>
    <property type="project" value="TreeGrafter"/>
</dbReference>
<accession>A0A6P8HVE5</accession>
<dbReference type="PANTHER" id="PTHR45695:SF9">
    <property type="entry name" value="LEUCOKININ RECEPTOR"/>
    <property type="match status" value="1"/>
</dbReference>
<dbReference type="PROSITE" id="PS50262">
    <property type="entry name" value="G_PROTEIN_RECEP_F1_2"/>
    <property type="match status" value="1"/>
</dbReference>
<dbReference type="RefSeq" id="XP_031559346.1">
    <property type="nucleotide sequence ID" value="XM_031703486.1"/>
</dbReference>
<dbReference type="Proteomes" id="UP000515163">
    <property type="component" value="Unplaced"/>
</dbReference>
<dbReference type="Gene3D" id="1.20.1070.10">
    <property type="entry name" value="Rhodopsin 7-helix transmembrane proteins"/>
    <property type="match status" value="1"/>
</dbReference>
<feature type="transmembrane region" description="Helical" evidence="9">
    <location>
        <begin position="95"/>
        <end position="115"/>
    </location>
</feature>
<evidence type="ECO:0000256" key="5">
    <source>
        <dbReference type="ARBA" id="ARBA00023136"/>
    </source>
</evidence>
<keyword evidence="2 8" id="KW-0812">Transmembrane</keyword>
<evidence type="ECO:0000256" key="8">
    <source>
        <dbReference type="RuleBase" id="RU000688"/>
    </source>
</evidence>
<feature type="transmembrane region" description="Helical" evidence="9">
    <location>
        <begin position="136"/>
        <end position="156"/>
    </location>
</feature>
<evidence type="ECO:0000256" key="3">
    <source>
        <dbReference type="ARBA" id="ARBA00022989"/>
    </source>
</evidence>
<keyword evidence="7 8" id="KW-0807">Transducer</keyword>
<feature type="transmembrane region" description="Helical" evidence="9">
    <location>
        <begin position="241"/>
        <end position="261"/>
    </location>
</feature>
<dbReference type="Pfam" id="PF00001">
    <property type="entry name" value="7tm_1"/>
    <property type="match status" value="1"/>
</dbReference>
<protein>
    <submittedName>
        <fullName evidence="12 13">Neuropeptide FF receptor 2-like</fullName>
    </submittedName>
</protein>
<evidence type="ECO:0000256" key="7">
    <source>
        <dbReference type="ARBA" id="ARBA00023224"/>
    </source>
</evidence>
<reference evidence="12 13" key="1">
    <citation type="submission" date="2025-04" db="UniProtKB">
        <authorList>
            <consortium name="RefSeq"/>
        </authorList>
    </citation>
    <scope>IDENTIFICATION</scope>
    <source>
        <tissue evidence="12 13">Tentacle</tissue>
    </source>
</reference>
<name>A0A6P8HVE5_ACTTE</name>
<sequence>MNYTNTSIASEIIVDNRRIKITQLFFYVLIAAVGAVGNTMICISILRRTQRKMSENFILNLAVTDLAVSTISIPLDVIERVSGFWPYGAVLCKIVYPFQTILMAVSVATLLAMSLERHRVIIYPFKPRIKGHSSRIIIIVTWIGSIILVSPYILVLSYEDNNCIEVWPNGTLFVRIYTMSVFVALYLCPLIVITIAYLLVAAKLYRDIKRMRGIFSPGKKTRNGQRMIKCRAQRNLRIVKIFIAAVFAFAVCFLPTHVMWLWHDFGSGSQSDYFTTLLVFANILVYANSSINPFIFGTLQSECNSCYAFFRGPRARRRGTPHKDRKFSFYSFPSRYRSASRSCPNNVLLLPSREVHDHVDHAHQRDWAEHVALNLESNL</sequence>
<dbReference type="PROSITE" id="PS00237">
    <property type="entry name" value="G_PROTEIN_RECEP_F1_1"/>
    <property type="match status" value="1"/>
</dbReference>
<evidence type="ECO:0000313" key="13">
    <source>
        <dbReference type="RefSeq" id="XP_031559346.1"/>
    </source>
</evidence>
<feature type="domain" description="G-protein coupled receptors family 1 profile" evidence="10">
    <location>
        <begin position="37"/>
        <end position="296"/>
    </location>
</feature>
<keyword evidence="3 9" id="KW-1133">Transmembrane helix</keyword>
<dbReference type="AlphaFoldDB" id="A0A6P8HVE5"/>
<dbReference type="InterPro" id="IPR017452">
    <property type="entry name" value="GPCR_Rhodpsn_7TM"/>
</dbReference>
<organism evidence="11 13">
    <name type="scientific">Actinia tenebrosa</name>
    <name type="common">Australian red waratah sea anemone</name>
    <dbReference type="NCBI Taxonomy" id="6105"/>
    <lineage>
        <taxon>Eukaryota</taxon>
        <taxon>Metazoa</taxon>
        <taxon>Cnidaria</taxon>
        <taxon>Anthozoa</taxon>
        <taxon>Hexacorallia</taxon>
        <taxon>Actiniaria</taxon>
        <taxon>Actiniidae</taxon>
        <taxon>Actinia</taxon>
    </lineage>
</organism>
<evidence type="ECO:0000256" key="6">
    <source>
        <dbReference type="ARBA" id="ARBA00023170"/>
    </source>
</evidence>
<proteinExistence type="inferred from homology"/>
<dbReference type="KEGG" id="aten:116295609"/>
<feature type="transmembrane region" description="Helical" evidence="9">
    <location>
        <begin position="57"/>
        <end position="75"/>
    </location>
</feature>
<dbReference type="GO" id="GO:0004930">
    <property type="term" value="F:G protein-coupled receptor activity"/>
    <property type="evidence" value="ECO:0007669"/>
    <property type="project" value="UniProtKB-KW"/>
</dbReference>
<dbReference type="InterPro" id="IPR000276">
    <property type="entry name" value="GPCR_Rhodpsn"/>
</dbReference>
<keyword evidence="6 8" id="KW-0675">Receptor</keyword>
<evidence type="ECO:0000313" key="12">
    <source>
        <dbReference type="RefSeq" id="XP_031559345.1"/>
    </source>
</evidence>
<dbReference type="CDD" id="cd00637">
    <property type="entry name" value="7tm_classA_rhodopsin-like"/>
    <property type="match status" value="1"/>
</dbReference>
<feature type="transmembrane region" description="Helical" evidence="9">
    <location>
        <begin position="273"/>
        <end position="291"/>
    </location>
</feature>
<evidence type="ECO:0000256" key="9">
    <source>
        <dbReference type="SAM" id="Phobius"/>
    </source>
</evidence>
<gene>
    <name evidence="12 13" type="primary">LOC116295609</name>
</gene>
<dbReference type="PANTHER" id="PTHR45695">
    <property type="entry name" value="LEUCOKININ RECEPTOR-RELATED"/>
    <property type="match status" value="1"/>
</dbReference>
<feature type="transmembrane region" description="Helical" evidence="9">
    <location>
        <begin position="24"/>
        <end position="45"/>
    </location>
</feature>
<dbReference type="RefSeq" id="XP_031559345.1">
    <property type="nucleotide sequence ID" value="XM_031703485.1"/>
</dbReference>
<evidence type="ECO:0000313" key="11">
    <source>
        <dbReference type="Proteomes" id="UP000515163"/>
    </source>
</evidence>